<protein>
    <recommendedName>
        <fullName evidence="3">DUF1501 domain-containing protein</fullName>
    </recommendedName>
</protein>
<name>L0DP25_SINAD</name>
<dbReference type="STRING" id="886293.Sinac_6494"/>
<dbReference type="OrthoDB" id="127333at2"/>
<accession>L0DP25</accession>
<dbReference type="AlphaFoldDB" id="L0DP25"/>
<reference evidence="1 2" key="1">
    <citation type="submission" date="2012-02" db="EMBL/GenBank/DDBJ databases">
        <title>Complete sequence of chromosome of Singulisphaera acidiphila DSM 18658.</title>
        <authorList>
            <consortium name="US DOE Joint Genome Institute (JGI-PGF)"/>
            <person name="Lucas S."/>
            <person name="Copeland A."/>
            <person name="Lapidus A."/>
            <person name="Glavina del Rio T."/>
            <person name="Dalin E."/>
            <person name="Tice H."/>
            <person name="Bruce D."/>
            <person name="Goodwin L."/>
            <person name="Pitluck S."/>
            <person name="Peters L."/>
            <person name="Ovchinnikova G."/>
            <person name="Chertkov O."/>
            <person name="Kyrpides N."/>
            <person name="Mavromatis K."/>
            <person name="Ivanova N."/>
            <person name="Brettin T."/>
            <person name="Detter J.C."/>
            <person name="Han C."/>
            <person name="Larimer F."/>
            <person name="Land M."/>
            <person name="Hauser L."/>
            <person name="Markowitz V."/>
            <person name="Cheng J.-F."/>
            <person name="Hugenholtz P."/>
            <person name="Woyke T."/>
            <person name="Wu D."/>
            <person name="Tindall B."/>
            <person name="Pomrenke H."/>
            <person name="Brambilla E."/>
            <person name="Klenk H.-P."/>
            <person name="Eisen J.A."/>
        </authorList>
    </citation>
    <scope>NUCLEOTIDE SEQUENCE [LARGE SCALE GENOMIC DNA]</scope>
    <source>
        <strain evidence="2">ATCC BAA-1392 / DSM 18658 / VKM B-2454 / MOB10</strain>
    </source>
</reference>
<dbReference type="RefSeq" id="WP_015249653.1">
    <property type="nucleotide sequence ID" value="NC_019892.1"/>
</dbReference>
<dbReference type="Pfam" id="PF07394">
    <property type="entry name" value="DUF1501"/>
    <property type="match status" value="1"/>
</dbReference>
<evidence type="ECO:0000313" key="1">
    <source>
        <dbReference type="EMBL" id="AGA30570.1"/>
    </source>
</evidence>
<dbReference type="PANTHER" id="PTHR43737:SF1">
    <property type="entry name" value="DUF1501 DOMAIN-CONTAINING PROTEIN"/>
    <property type="match status" value="1"/>
</dbReference>
<keyword evidence="2" id="KW-1185">Reference proteome</keyword>
<evidence type="ECO:0000313" key="2">
    <source>
        <dbReference type="Proteomes" id="UP000010798"/>
    </source>
</evidence>
<dbReference type="KEGG" id="saci:Sinac_6494"/>
<organism evidence="1 2">
    <name type="scientific">Singulisphaera acidiphila (strain ATCC BAA-1392 / DSM 18658 / VKM B-2454 / MOB10)</name>
    <dbReference type="NCBI Taxonomy" id="886293"/>
    <lineage>
        <taxon>Bacteria</taxon>
        <taxon>Pseudomonadati</taxon>
        <taxon>Planctomycetota</taxon>
        <taxon>Planctomycetia</taxon>
        <taxon>Isosphaerales</taxon>
        <taxon>Isosphaeraceae</taxon>
        <taxon>Singulisphaera</taxon>
    </lineage>
</organism>
<dbReference type="SUPFAM" id="SSF53649">
    <property type="entry name" value="Alkaline phosphatase-like"/>
    <property type="match status" value="1"/>
</dbReference>
<dbReference type="Proteomes" id="UP000010798">
    <property type="component" value="Chromosome"/>
</dbReference>
<sequence length="453" mass="49745">MSEEHELGSPPSLSLERRRLLLSGGLGMLGLNLASRLRAAAPAPDHRPSTPIRSCILIFYYGGPSHLDTWDMKPNAPKEVRGEFRSIATRMPGIRISEHLPHSARVVDRLAIVRSLHHPMTNHNAAAFAALSGRSPAKGDLELLANDRNDPPCLGSVLSHELPERRGLPTFVALPHVMHNVVKLPGQVAGFLGSAHDPFQVASDPNAPDFRLDELELPGNVSLDRLGHRESMLRQVETTARSHDLDAYREKAVRLLHSDAVRGAFRLTQEDPKLRDHYGRTKHGQSLLLARRLVESGVRFITVNDHETNGQVTNWDAHQDVFPRLRNDLLPPTDRAFAALIDDLTSRGLLESTLVIALGEFGRTPKINVQGGRDHWPHCYSAVLAGGGVRGGTVYGASDKLGAYPDLDGVSPGDLAATLFWRFGLEPKTEVRDLAGRPYPLAEGQPLHSLFKI</sequence>
<dbReference type="EMBL" id="CP003364">
    <property type="protein sequence ID" value="AGA30570.1"/>
    <property type="molecule type" value="Genomic_DNA"/>
</dbReference>
<gene>
    <name evidence="1" type="ordered locus">Sinac_6494</name>
</gene>
<dbReference type="InterPro" id="IPR006311">
    <property type="entry name" value="TAT_signal"/>
</dbReference>
<evidence type="ECO:0008006" key="3">
    <source>
        <dbReference type="Google" id="ProtNLM"/>
    </source>
</evidence>
<dbReference type="PROSITE" id="PS51318">
    <property type="entry name" value="TAT"/>
    <property type="match status" value="1"/>
</dbReference>
<dbReference type="InterPro" id="IPR017850">
    <property type="entry name" value="Alkaline_phosphatase_core_sf"/>
</dbReference>
<dbReference type="InterPro" id="IPR010869">
    <property type="entry name" value="DUF1501"/>
</dbReference>
<dbReference type="eggNOG" id="COG4102">
    <property type="taxonomic scope" value="Bacteria"/>
</dbReference>
<dbReference type="HOGENOM" id="CLU_035908_0_0_0"/>
<dbReference type="PANTHER" id="PTHR43737">
    <property type="entry name" value="BLL7424 PROTEIN"/>
    <property type="match status" value="1"/>
</dbReference>
<proteinExistence type="predicted"/>